<reference evidence="1 2" key="1">
    <citation type="submission" date="2013-02" db="EMBL/GenBank/DDBJ databases">
        <authorList>
            <person name="Genoscope - CEA"/>
        </authorList>
    </citation>
    <scope>NUCLEOTIDE SEQUENCE [LARGE SCALE GENOMIC DNA]</scope>
    <source>
        <strain evidence="1 2">STM 2683</strain>
    </source>
</reference>
<comment type="caution">
    <text evidence="1">The sequence shown here is derived from an EMBL/GenBank/DDBJ whole genome shotgun (WGS) entry which is preliminary data.</text>
</comment>
<dbReference type="Proteomes" id="UP000012062">
    <property type="component" value="Unassembled WGS sequence"/>
</dbReference>
<dbReference type="InterPro" id="IPR036102">
    <property type="entry name" value="OsmC/Ohrsf"/>
</dbReference>
<dbReference type="Gene3D" id="3.30.300.20">
    <property type="match status" value="1"/>
</dbReference>
<proteinExistence type="predicted"/>
<accession>M5EQL9</accession>
<gene>
    <name evidence="1" type="ORF">MESS2_460002</name>
</gene>
<dbReference type="Pfam" id="PF02566">
    <property type="entry name" value="OsmC"/>
    <property type="match status" value="1"/>
</dbReference>
<dbReference type="InterPro" id="IPR003718">
    <property type="entry name" value="OsmC/Ohr_fam"/>
</dbReference>
<dbReference type="RefSeq" id="WP_008875978.1">
    <property type="nucleotide sequence ID" value="NZ_CAUM01000113.1"/>
</dbReference>
<sequence>MKARVKWVEDRTFVGESGSGHKVVLGTAHGPEGRTPGPSPMELVLIGTGGCSAYDVVHILEKGREAVEDCVVELDCDRAETEPRVFTRIHMRFTVKGQALSRDKVQRAINLSIEKYCSASAMLAKTATITYDFEVIDTTGK</sequence>
<evidence type="ECO:0000313" key="2">
    <source>
        <dbReference type="Proteomes" id="UP000012062"/>
    </source>
</evidence>
<name>M5EQL9_9HYPH</name>
<dbReference type="InterPro" id="IPR015946">
    <property type="entry name" value="KH_dom-like_a/b"/>
</dbReference>
<dbReference type="PANTHER" id="PTHR34352:SF1">
    <property type="entry name" value="PROTEIN YHFA"/>
    <property type="match status" value="1"/>
</dbReference>
<dbReference type="Gene3D" id="2.20.25.10">
    <property type="match status" value="1"/>
</dbReference>
<protein>
    <recommendedName>
        <fullName evidence="3">Protein yhfA</fullName>
    </recommendedName>
</protein>
<dbReference type="NCBIfam" id="NF008009">
    <property type="entry name" value="PRK10738.1"/>
    <property type="match status" value="1"/>
</dbReference>
<dbReference type="eggNOG" id="COG1765">
    <property type="taxonomic scope" value="Bacteria"/>
</dbReference>
<dbReference type="OrthoDB" id="9804010at2"/>
<dbReference type="AlphaFoldDB" id="M5EQL9"/>
<evidence type="ECO:0008006" key="3">
    <source>
        <dbReference type="Google" id="ProtNLM"/>
    </source>
</evidence>
<organism evidence="1 2">
    <name type="scientific">Mesorhizobium metallidurans STM 2683</name>
    <dbReference type="NCBI Taxonomy" id="1297569"/>
    <lineage>
        <taxon>Bacteria</taxon>
        <taxon>Pseudomonadati</taxon>
        <taxon>Pseudomonadota</taxon>
        <taxon>Alphaproteobacteria</taxon>
        <taxon>Hyphomicrobiales</taxon>
        <taxon>Phyllobacteriaceae</taxon>
        <taxon>Mesorhizobium</taxon>
    </lineage>
</organism>
<keyword evidence="2" id="KW-1185">Reference proteome</keyword>
<evidence type="ECO:0000313" key="1">
    <source>
        <dbReference type="EMBL" id="CCV07084.1"/>
    </source>
</evidence>
<dbReference type="PANTHER" id="PTHR34352">
    <property type="entry name" value="PROTEIN YHFA"/>
    <property type="match status" value="1"/>
</dbReference>
<dbReference type="STRING" id="1297569.MESS2_460002"/>
<dbReference type="SUPFAM" id="SSF82784">
    <property type="entry name" value="OsmC-like"/>
    <property type="match status" value="1"/>
</dbReference>
<dbReference type="EMBL" id="CAUM01000113">
    <property type="protein sequence ID" value="CCV07084.1"/>
    <property type="molecule type" value="Genomic_DNA"/>
</dbReference>